<organism evidence="1">
    <name type="scientific">marine sediment metagenome</name>
    <dbReference type="NCBI Taxonomy" id="412755"/>
    <lineage>
        <taxon>unclassified sequences</taxon>
        <taxon>metagenomes</taxon>
        <taxon>ecological metagenomes</taxon>
    </lineage>
</organism>
<name>X1HY23_9ZZZZ</name>
<evidence type="ECO:0000313" key="1">
    <source>
        <dbReference type="EMBL" id="GAH58729.1"/>
    </source>
</evidence>
<accession>X1HY23</accession>
<proteinExistence type="predicted"/>
<comment type="caution">
    <text evidence="1">The sequence shown here is derived from an EMBL/GenBank/DDBJ whole genome shotgun (WGS) entry which is preliminary data.</text>
</comment>
<gene>
    <name evidence="1" type="ORF">S03H2_32812</name>
</gene>
<feature type="non-terminal residue" evidence="1">
    <location>
        <position position="1"/>
    </location>
</feature>
<protein>
    <submittedName>
        <fullName evidence="1">Uncharacterized protein</fullName>
    </submittedName>
</protein>
<dbReference type="AlphaFoldDB" id="X1HY23"/>
<sequence length="39" mass="4091">VASLTIIVKIIAIMMVRPTTAIAANMAESSRVFSKSLGV</sequence>
<reference evidence="1" key="1">
    <citation type="journal article" date="2014" name="Front. Microbiol.">
        <title>High frequency of phylogenetically diverse reductive dehalogenase-homologous genes in deep subseafloor sedimentary metagenomes.</title>
        <authorList>
            <person name="Kawai M."/>
            <person name="Futagami T."/>
            <person name="Toyoda A."/>
            <person name="Takaki Y."/>
            <person name="Nishi S."/>
            <person name="Hori S."/>
            <person name="Arai W."/>
            <person name="Tsubouchi T."/>
            <person name="Morono Y."/>
            <person name="Uchiyama I."/>
            <person name="Ito T."/>
            <person name="Fujiyama A."/>
            <person name="Inagaki F."/>
            <person name="Takami H."/>
        </authorList>
    </citation>
    <scope>NUCLEOTIDE SEQUENCE</scope>
    <source>
        <strain evidence="1">Expedition CK06-06</strain>
    </source>
</reference>
<dbReference type="EMBL" id="BARU01019944">
    <property type="protein sequence ID" value="GAH58729.1"/>
    <property type="molecule type" value="Genomic_DNA"/>
</dbReference>